<protein>
    <submittedName>
        <fullName evidence="2">Uncharacterized protein</fullName>
    </submittedName>
</protein>
<dbReference type="AlphaFoldDB" id="A0A6G1FCR9"/>
<reference evidence="2 3" key="1">
    <citation type="submission" date="2019-11" db="EMBL/GenBank/DDBJ databases">
        <title>Whole genome sequence of Oryza granulata.</title>
        <authorList>
            <person name="Li W."/>
        </authorList>
    </citation>
    <scope>NUCLEOTIDE SEQUENCE [LARGE SCALE GENOMIC DNA]</scope>
    <source>
        <strain evidence="3">cv. Menghai</strain>
        <tissue evidence="2">Leaf</tissue>
    </source>
</reference>
<gene>
    <name evidence="2" type="ORF">E2562_026138</name>
</gene>
<evidence type="ECO:0000313" key="3">
    <source>
        <dbReference type="Proteomes" id="UP000479710"/>
    </source>
</evidence>
<dbReference type="Proteomes" id="UP000479710">
    <property type="component" value="Unassembled WGS sequence"/>
</dbReference>
<comment type="caution">
    <text evidence="2">The sequence shown here is derived from an EMBL/GenBank/DDBJ whole genome shotgun (WGS) entry which is preliminary data.</text>
</comment>
<organism evidence="2 3">
    <name type="scientific">Oryza meyeriana var. granulata</name>
    <dbReference type="NCBI Taxonomy" id="110450"/>
    <lineage>
        <taxon>Eukaryota</taxon>
        <taxon>Viridiplantae</taxon>
        <taxon>Streptophyta</taxon>
        <taxon>Embryophyta</taxon>
        <taxon>Tracheophyta</taxon>
        <taxon>Spermatophyta</taxon>
        <taxon>Magnoliopsida</taxon>
        <taxon>Liliopsida</taxon>
        <taxon>Poales</taxon>
        <taxon>Poaceae</taxon>
        <taxon>BOP clade</taxon>
        <taxon>Oryzoideae</taxon>
        <taxon>Oryzeae</taxon>
        <taxon>Oryzinae</taxon>
        <taxon>Oryza</taxon>
        <taxon>Oryza meyeriana</taxon>
    </lineage>
</organism>
<sequence length="65" mass="7162">MTPDRRIWGSRWRHWGRTRGDKAAAARGKRRKGIRGGDGDGSTDGLDRLGPLDRTAGARECTVTL</sequence>
<name>A0A6G1FCR9_9ORYZ</name>
<feature type="region of interest" description="Disordered" evidence="1">
    <location>
        <begin position="18"/>
        <end position="65"/>
    </location>
</feature>
<accession>A0A6G1FCR9</accession>
<keyword evidence="3" id="KW-1185">Reference proteome</keyword>
<dbReference type="EMBL" id="SPHZ02000001">
    <property type="protein sequence ID" value="KAF0934649.1"/>
    <property type="molecule type" value="Genomic_DNA"/>
</dbReference>
<evidence type="ECO:0000256" key="1">
    <source>
        <dbReference type="SAM" id="MobiDB-lite"/>
    </source>
</evidence>
<proteinExistence type="predicted"/>
<evidence type="ECO:0000313" key="2">
    <source>
        <dbReference type="EMBL" id="KAF0934649.1"/>
    </source>
</evidence>